<evidence type="ECO:0000313" key="3">
    <source>
        <dbReference type="EMBL" id="TCK22473.1"/>
    </source>
</evidence>
<dbReference type="PANTHER" id="PTHR38441:SF1">
    <property type="entry name" value="MEMBRANE PROTEIN"/>
    <property type="match status" value="1"/>
</dbReference>
<dbReference type="PANTHER" id="PTHR38441">
    <property type="entry name" value="INTEGRAL MEMBRANE PROTEIN-RELATED"/>
    <property type="match status" value="1"/>
</dbReference>
<dbReference type="RefSeq" id="WP_132431364.1">
    <property type="nucleotide sequence ID" value="NZ_SMFZ01000002.1"/>
</dbReference>
<dbReference type="Pfam" id="PF04341">
    <property type="entry name" value="DUF485"/>
    <property type="match status" value="1"/>
</dbReference>
<accession>A0A4R1HN25</accession>
<feature type="region of interest" description="Disordered" evidence="1">
    <location>
        <begin position="1"/>
        <end position="46"/>
    </location>
</feature>
<dbReference type="AlphaFoldDB" id="A0A4R1HN25"/>
<gene>
    <name evidence="3" type="ORF">EV378_6477</name>
</gene>
<proteinExistence type="predicted"/>
<dbReference type="OrthoDB" id="3543412at2"/>
<name>A0A4R1HN25_PSEEN</name>
<sequence length="160" mass="17548">MTTTGRRVPDDAVTQPITGGPAGAVDVAARPPRGSTERRPHVTERPRHEAVADAVRRDPRFRELRTRQRRFVFTATPLFLAWYGLFVGLSAFAPSLMAVPVLGAVNAGMLLGLAQFASTLAIVAAYRRFARREIDPRVRDLRAVYAAGSSDAHAEIRSLR</sequence>
<keyword evidence="2" id="KW-0472">Membrane</keyword>
<reference evidence="3 4" key="1">
    <citation type="submission" date="2019-03" db="EMBL/GenBank/DDBJ databases">
        <title>Sequencing the genomes of 1000 actinobacteria strains.</title>
        <authorList>
            <person name="Klenk H.-P."/>
        </authorList>
    </citation>
    <scope>NUCLEOTIDE SEQUENCE [LARGE SCALE GENOMIC DNA]</scope>
    <source>
        <strain evidence="3 4">DSM 44969</strain>
    </source>
</reference>
<comment type="caution">
    <text evidence="3">The sequence shown here is derived from an EMBL/GenBank/DDBJ whole genome shotgun (WGS) entry which is preliminary data.</text>
</comment>
<keyword evidence="4" id="KW-1185">Reference proteome</keyword>
<evidence type="ECO:0000256" key="2">
    <source>
        <dbReference type="SAM" id="Phobius"/>
    </source>
</evidence>
<dbReference type="Proteomes" id="UP000295560">
    <property type="component" value="Unassembled WGS sequence"/>
</dbReference>
<dbReference type="InterPro" id="IPR007436">
    <property type="entry name" value="DUF485"/>
</dbReference>
<evidence type="ECO:0000313" key="4">
    <source>
        <dbReference type="Proteomes" id="UP000295560"/>
    </source>
</evidence>
<evidence type="ECO:0000256" key="1">
    <source>
        <dbReference type="SAM" id="MobiDB-lite"/>
    </source>
</evidence>
<keyword evidence="2" id="KW-1133">Transmembrane helix</keyword>
<organism evidence="3 4">
    <name type="scientific">Pseudonocardia endophytica</name>
    <dbReference type="NCBI Taxonomy" id="401976"/>
    <lineage>
        <taxon>Bacteria</taxon>
        <taxon>Bacillati</taxon>
        <taxon>Actinomycetota</taxon>
        <taxon>Actinomycetes</taxon>
        <taxon>Pseudonocardiales</taxon>
        <taxon>Pseudonocardiaceae</taxon>
        <taxon>Pseudonocardia</taxon>
    </lineage>
</organism>
<dbReference type="EMBL" id="SMFZ01000002">
    <property type="protein sequence ID" value="TCK22473.1"/>
    <property type="molecule type" value="Genomic_DNA"/>
</dbReference>
<feature type="compositionally biased region" description="Basic and acidic residues" evidence="1">
    <location>
        <begin position="35"/>
        <end position="46"/>
    </location>
</feature>
<feature type="transmembrane region" description="Helical" evidence="2">
    <location>
        <begin position="105"/>
        <end position="126"/>
    </location>
</feature>
<protein>
    <submittedName>
        <fullName evidence="3">Uncharacterized membrane protein (DUF485 family)</fullName>
    </submittedName>
</protein>
<feature type="transmembrane region" description="Helical" evidence="2">
    <location>
        <begin position="71"/>
        <end position="93"/>
    </location>
</feature>
<keyword evidence="2" id="KW-0812">Transmembrane</keyword>